<dbReference type="EMBL" id="QKTW01000025">
    <property type="protein sequence ID" value="PZF71416.1"/>
    <property type="molecule type" value="Genomic_DNA"/>
</dbReference>
<keyword evidence="2" id="KW-1185">Reference proteome</keyword>
<dbReference type="Proteomes" id="UP000248745">
    <property type="component" value="Unassembled WGS sequence"/>
</dbReference>
<sequence>MAAFFFQLSLPQYAEIPVTAVEEQKQHIDRLASDGRLLSYSVAALKNFIWCIIRAEDETEASGYIADFPLFSFFSDVQCHLLLYHHEFSTSMPDISMN</sequence>
<comment type="caution">
    <text evidence="1">The sequence shown here is derived from an EMBL/GenBank/DDBJ whole genome shotgun (WGS) entry which is preliminary data.</text>
</comment>
<evidence type="ECO:0000313" key="2">
    <source>
        <dbReference type="Proteomes" id="UP000248745"/>
    </source>
</evidence>
<gene>
    <name evidence="1" type="ORF">DN068_19195</name>
</gene>
<protein>
    <recommendedName>
        <fullName evidence="3">Muconolactone isomerase domain-containing protein</fullName>
    </recommendedName>
</protein>
<accession>A0A2W2BCM3</accession>
<proteinExistence type="predicted"/>
<evidence type="ECO:0008006" key="3">
    <source>
        <dbReference type="Google" id="ProtNLM"/>
    </source>
</evidence>
<organism evidence="1 2">
    <name type="scientific">Taibaiella soli</name>
    <dbReference type="NCBI Taxonomy" id="1649169"/>
    <lineage>
        <taxon>Bacteria</taxon>
        <taxon>Pseudomonadati</taxon>
        <taxon>Bacteroidota</taxon>
        <taxon>Chitinophagia</taxon>
        <taxon>Chitinophagales</taxon>
        <taxon>Chitinophagaceae</taxon>
        <taxon>Taibaiella</taxon>
    </lineage>
</organism>
<name>A0A2W2BCM3_9BACT</name>
<dbReference type="AlphaFoldDB" id="A0A2W2BCM3"/>
<dbReference type="RefSeq" id="WP_111000562.1">
    <property type="nucleotide sequence ID" value="NZ_QKTW01000025.1"/>
</dbReference>
<dbReference type="OrthoDB" id="674301at2"/>
<evidence type="ECO:0000313" key="1">
    <source>
        <dbReference type="EMBL" id="PZF71416.1"/>
    </source>
</evidence>
<reference evidence="1 2" key="1">
    <citation type="submission" date="2018-06" db="EMBL/GenBank/DDBJ databases">
        <title>Mucibacter soli gen. nov., sp. nov., a new member of the family Chitinophagaceae producing mucin.</title>
        <authorList>
            <person name="Kim M.-K."/>
            <person name="Park S."/>
            <person name="Kim T.-S."/>
            <person name="Joung Y."/>
            <person name="Han J.-H."/>
            <person name="Kim S.B."/>
        </authorList>
    </citation>
    <scope>NUCLEOTIDE SEQUENCE [LARGE SCALE GENOMIC DNA]</scope>
    <source>
        <strain evidence="1 2">R1-15</strain>
    </source>
</reference>